<evidence type="ECO:0000313" key="2">
    <source>
        <dbReference type="EMBL" id="KAK7482671.1"/>
    </source>
</evidence>
<evidence type="ECO:0000256" key="1">
    <source>
        <dbReference type="SAM" id="MobiDB-lite"/>
    </source>
</evidence>
<organism evidence="2 3">
    <name type="scientific">Batillaria attramentaria</name>
    <dbReference type="NCBI Taxonomy" id="370345"/>
    <lineage>
        <taxon>Eukaryota</taxon>
        <taxon>Metazoa</taxon>
        <taxon>Spiralia</taxon>
        <taxon>Lophotrochozoa</taxon>
        <taxon>Mollusca</taxon>
        <taxon>Gastropoda</taxon>
        <taxon>Caenogastropoda</taxon>
        <taxon>Sorbeoconcha</taxon>
        <taxon>Cerithioidea</taxon>
        <taxon>Batillariidae</taxon>
        <taxon>Batillaria</taxon>
    </lineage>
</organism>
<dbReference type="AlphaFoldDB" id="A0ABD0K743"/>
<accession>A0ABD0K743</accession>
<dbReference type="EMBL" id="JACVVK020000240">
    <property type="protein sequence ID" value="KAK7482671.1"/>
    <property type="molecule type" value="Genomic_DNA"/>
</dbReference>
<reference evidence="2 3" key="1">
    <citation type="journal article" date="2023" name="Sci. Data">
        <title>Genome assembly of the Korean intertidal mud-creeper Batillaria attramentaria.</title>
        <authorList>
            <person name="Patra A.K."/>
            <person name="Ho P.T."/>
            <person name="Jun S."/>
            <person name="Lee S.J."/>
            <person name="Kim Y."/>
            <person name="Won Y.J."/>
        </authorList>
    </citation>
    <scope>NUCLEOTIDE SEQUENCE [LARGE SCALE GENOMIC DNA]</scope>
    <source>
        <strain evidence="2">Wonlab-2016</strain>
    </source>
</reference>
<protein>
    <submittedName>
        <fullName evidence="2">Uncharacterized protein</fullName>
    </submittedName>
</protein>
<gene>
    <name evidence="2" type="ORF">BaRGS_00026080</name>
</gene>
<dbReference type="Proteomes" id="UP001519460">
    <property type="component" value="Unassembled WGS sequence"/>
</dbReference>
<proteinExistence type="predicted"/>
<sequence length="89" mass="9973">MQFELHQVMRSPLSLHKAGVSPNDVRNDGRSKTGKGIADPECPEQLTSAIHNKLHCSSQPTNILYFHAVISPRRTAMTQLSEFKGRRFA</sequence>
<evidence type="ECO:0000313" key="3">
    <source>
        <dbReference type="Proteomes" id="UP001519460"/>
    </source>
</evidence>
<keyword evidence="3" id="KW-1185">Reference proteome</keyword>
<feature type="region of interest" description="Disordered" evidence="1">
    <location>
        <begin position="14"/>
        <end position="41"/>
    </location>
</feature>
<name>A0ABD0K743_9CAEN</name>
<comment type="caution">
    <text evidence="2">The sequence shown here is derived from an EMBL/GenBank/DDBJ whole genome shotgun (WGS) entry which is preliminary data.</text>
</comment>